<feature type="compositionally biased region" description="Basic and acidic residues" evidence="1">
    <location>
        <begin position="20"/>
        <end position="30"/>
    </location>
</feature>
<dbReference type="EMBL" id="AKHW03006413">
    <property type="protein sequence ID" value="KYO20426.1"/>
    <property type="molecule type" value="Genomic_DNA"/>
</dbReference>
<evidence type="ECO:0000256" key="1">
    <source>
        <dbReference type="SAM" id="MobiDB-lite"/>
    </source>
</evidence>
<dbReference type="KEGG" id="amj:109280864"/>
<sequence>MSQANGTNVLPGSEAGHSPADSDRTSEEHQAAFSLTPVDSPNSSLETPVDSTGDITVEEVKDFLASTEEAEKSLRILSEEDARLLGILIK</sequence>
<name>A0A151M7D5_ALLMI</name>
<evidence type="ECO:0000313" key="2">
    <source>
        <dbReference type="EMBL" id="KYO20426.1"/>
    </source>
</evidence>
<comment type="caution">
    <text evidence="2">The sequence shown here is derived from an EMBL/GenBank/DDBJ whole genome shotgun (WGS) entry which is preliminary data.</text>
</comment>
<feature type="region of interest" description="Disordered" evidence="1">
    <location>
        <begin position="1"/>
        <end position="54"/>
    </location>
</feature>
<protein>
    <submittedName>
        <fullName evidence="2">Uncharacterized protein</fullName>
    </submittedName>
</protein>
<dbReference type="AlphaFoldDB" id="A0A151M7D5"/>
<dbReference type="OrthoDB" id="19944at2759"/>
<organism evidence="2 3">
    <name type="scientific">Alligator mississippiensis</name>
    <name type="common">American alligator</name>
    <dbReference type="NCBI Taxonomy" id="8496"/>
    <lineage>
        <taxon>Eukaryota</taxon>
        <taxon>Metazoa</taxon>
        <taxon>Chordata</taxon>
        <taxon>Craniata</taxon>
        <taxon>Vertebrata</taxon>
        <taxon>Euteleostomi</taxon>
        <taxon>Archelosauria</taxon>
        <taxon>Archosauria</taxon>
        <taxon>Crocodylia</taxon>
        <taxon>Alligatoridae</taxon>
        <taxon>Alligatorinae</taxon>
        <taxon>Alligator</taxon>
    </lineage>
</organism>
<dbReference type="Proteomes" id="UP000050525">
    <property type="component" value="Unassembled WGS sequence"/>
</dbReference>
<gene>
    <name evidence="2" type="ORF">Y1Q_0019917</name>
</gene>
<dbReference type="STRING" id="8496.A0A151M7D5"/>
<evidence type="ECO:0000313" key="3">
    <source>
        <dbReference type="Proteomes" id="UP000050525"/>
    </source>
</evidence>
<accession>A0A151M7D5</accession>
<proteinExistence type="predicted"/>
<reference evidence="2 3" key="1">
    <citation type="journal article" date="2012" name="Genome Biol.">
        <title>Sequencing three crocodilian genomes to illuminate the evolution of archosaurs and amniotes.</title>
        <authorList>
            <person name="St John J.A."/>
            <person name="Braun E.L."/>
            <person name="Isberg S.R."/>
            <person name="Miles L.G."/>
            <person name="Chong A.Y."/>
            <person name="Gongora J."/>
            <person name="Dalzell P."/>
            <person name="Moran C."/>
            <person name="Bed'hom B."/>
            <person name="Abzhanov A."/>
            <person name="Burgess S.C."/>
            <person name="Cooksey A.M."/>
            <person name="Castoe T.A."/>
            <person name="Crawford N.G."/>
            <person name="Densmore L.D."/>
            <person name="Drew J.C."/>
            <person name="Edwards S.V."/>
            <person name="Faircloth B.C."/>
            <person name="Fujita M.K."/>
            <person name="Greenwold M.J."/>
            <person name="Hoffmann F.G."/>
            <person name="Howard J.M."/>
            <person name="Iguchi T."/>
            <person name="Janes D.E."/>
            <person name="Khan S.Y."/>
            <person name="Kohno S."/>
            <person name="de Koning A.J."/>
            <person name="Lance S.L."/>
            <person name="McCarthy F.M."/>
            <person name="McCormack J.E."/>
            <person name="Merchant M.E."/>
            <person name="Peterson D.G."/>
            <person name="Pollock D.D."/>
            <person name="Pourmand N."/>
            <person name="Raney B.J."/>
            <person name="Roessler K.A."/>
            <person name="Sanford J.R."/>
            <person name="Sawyer R.H."/>
            <person name="Schmidt C.J."/>
            <person name="Triplett E.W."/>
            <person name="Tuberville T.D."/>
            <person name="Venegas-Anaya M."/>
            <person name="Howard J.T."/>
            <person name="Jarvis E.D."/>
            <person name="Guillette L.J.Jr."/>
            <person name="Glenn T.C."/>
            <person name="Green R.E."/>
            <person name="Ray D.A."/>
        </authorList>
    </citation>
    <scope>NUCLEOTIDE SEQUENCE [LARGE SCALE GENOMIC DNA]</scope>
    <source>
        <strain evidence="2">KSC_2009_1</strain>
    </source>
</reference>
<feature type="compositionally biased region" description="Polar residues" evidence="1">
    <location>
        <begin position="1"/>
        <end position="10"/>
    </location>
</feature>
<feature type="compositionally biased region" description="Polar residues" evidence="1">
    <location>
        <begin position="37"/>
        <end position="54"/>
    </location>
</feature>
<keyword evidence="3" id="KW-1185">Reference proteome</keyword>